<dbReference type="KEGG" id="gvi:gll3193"/>
<evidence type="ECO:0000313" key="4">
    <source>
        <dbReference type="Proteomes" id="UP000000557"/>
    </source>
</evidence>
<dbReference type="Proteomes" id="UP000000557">
    <property type="component" value="Chromosome"/>
</dbReference>
<dbReference type="eggNOG" id="COG0346">
    <property type="taxonomic scope" value="Bacteria"/>
</dbReference>
<dbReference type="PANTHER" id="PTHR43048:SF3">
    <property type="entry name" value="METHYLMALONYL-COA EPIMERASE, MITOCHONDRIAL"/>
    <property type="match status" value="1"/>
</dbReference>
<protein>
    <submittedName>
        <fullName evidence="3">Gll3193 protein</fullName>
    </submittedName>
</protein>
<dbReference type="PROSITE" id="PS51819">
    <property type="entry name" value="VOC"/>
    <property type="match status" value="1"/>
</dbReference>
<organism evidence="3 4">
    <name type="scientific">Gloeobacter violaceus (strain ATCC 29082 / PCC 7421)</name>
    <dbReference type="NCBI Taxonomy" id="251221"/>
    <lineage>
        <taxon>Bacteria</taxon>
        <taxon>Bacillati</taxon>
        <taxon>Cyanobacteriota</taxon>
        <taxon>Cyanophyceae</taxon>
        <taxon>Gloeobacterales</taxon>
        <taxon>Gloeobacteraceae</taxon>
        <taxon>Gloeobacter</taxon>
    </lineage>
</organism>
<dbReference type="GO" id="GO:0004493">
    <property type="term" value="F:methylmalonyl-CoA epimerase activity"/>
    <property type="evidence" value="ECO:0000318"/>
    <property type="project" value="GO_Central"/>
</dbReference>
<dbReference type="GO" id="GO:0046872">
    <property type="term" value="F:metal ion binding"/>
    <property type="evidence" value="ECO:0007669"/>
    <property type="project" value="UniProtKB-KW"/>
</dbReference>
<dbReference type="AlphaFoldDB" id="Q7NGH6"/>
<dbReference type="SUPFAM" id="SSF54593">
    <property type="entry name" value="Glyoxalase/Bleomycin resistance protein/Dihydroxybiphenyl dioxygenase"/>
    <property type="match status" value="1"/>
</dbReference>
<keyword evidence="1" id="KW-0479">Metal-binding</keyword>
<gene>
    <name evidence="3" type="ordered locus">gll3193</name>
</gene>
<dbReference type="OrthoDB" id="9804944at2"/>
<dbReference type="InterPro" id="IPR018146">
    <property type="entry name" value="Glyoxalase_1_CS"/>
</dbReference>
<dbReference type="EMBL" id="BA000045">
    <property type="protein sequence ID" value="BAC91134.1"/>
    <property type="molecule type" value="Genomic_DNA"/>
</dbReference>
<dbReference type="Gene3D" id="3.10.180.10">
    <property type="entry name" value="2,3-Dihydroxybiphenyl 1,2-Dioxygenase, domain 1"/>
    <property type="match status" value="1"/>
</dbReference>
<keyword evidence="4" id="KW-1185">Reference proteome</keyword>
<dbReference type="CDD" id="cd06587">
    <property type="entry name" value="VOC"/>
    <property type="match status" value="1"/>
</dbReference>
<dbReference type="GO" id="GO:0046491">
    <property type="term" value="P:L-methylmalonyl-CoA metabolic process"/>
    <property type="evidence" value="ECO:0000318"/>
    <property type="project" value="GO_Central"/>
</dbReference>
<name>Q7NGH6_GLOVI</name>
<dbReference type="InParanoid" id="Q7NGH6"/>
<evidence type="ECO:0000259" key="2">
    <source>
        <dbReference type="PROSITE" id="PS51819"/>
    </source>
</evidence>
<dbReference type="InterPro" id="IPR029068">
    <property type="entry name" value="Glyas_Bleomycin-R_OHBP_Dase"/>
</dbReference>
<dbReference type="GO" id="GO:0004462">
    <property type="term" value="F:lactoylglutathione lyase activity"/>
    <property type="evidence" value="ECO:0007669"/>
    <property type="project" value="InterPro"/>
</dbReference>
<dbReference type="STRING" id="251221.gene:10760701"/>
<dbReference type="InterPro" id="IPR037523">
    <property type="entry name" value="VOC_core"/>
</dbReference>
<dbReference type="PROSITE" id="PS00934">
    <property type="entry name" value="GLYOXALASE_I_1"/>
    <property type="match status" value="1"/>
</dbReference>
<dbReference type="InterPro" id="IPR004360">
    <property type="entry name" value="Glyas_Fos-R_dOase_dom"/>
</dbReference>
<feature type="domain" description="VOC" evidence="2">
    <location>
        <begin position="29"/>
        <end position="137"/>
    </location>
</feature>
<dbReference type="Pfam" id="PF00903">
    <property type="entry name" value="Glyoxalase"/>
    <property type="match status" value="1"/>
</dbReference>
<evidence type="ECO:0000313" key="3">
    <source>
        <dbReference type="EMBL" id="BAC91134.1"/>
    </source>
</evidence>
<dbReference type="EnsemblBacteria" id="BAC91134">
    <property type="protein sequence ID" value="BAC91134"/>
    <property type="gene ID" value="BAC91134"/>
</dbReference>
<evidence type="ECO:0000256" key="1">
    <source>
        <dbReference type="ARBA" id="ARBA00022723"/>
    </source>
</evidence>
<dbReference type="PANTHER" id="PTHR43048">
    <property type="entry name" value="METHYLMALONYL-COA EPIMERASE"/>
    <property type="match status" value="1"/>
</dbReference>
<dbReference type="InterPro" id="IPR051785">
    <property type="entry name" value="MMCE/EMCE_epimerase"/>
</dbReference>
<proteinExistence type="predicted"/>
<sequence length="149" mass="16121">MIAPAGRTTLLFGEVFMSSVTPLRTRLTRLGHVAVCVQDVPRAVTFYRTLGMEVAWQDEDWAFVKAGGDGLALLGPKYSAAGPHFGFVLEDEAALAHYYAQLQEQGATATTIHAHRDGTSSFYAKDLDGNTFEFLAPRTPEAARLLGCG</sequence>
<dbReference type="PhylomeDB" id="Q7NGH6"/>
<accession>Q7NGH6</accession>
<reference evidence="3 4" key="2">
    <citation type="journal article" date="2003" name="DNA Res.">
        <title>Complete genome structure of Gloeobacter violaceus PCC 7421, a cyanobacterium that lacks thylakoids (supplement).</title>
        <authorList>
            <person name="Nakamura Y."/>
            <person name="Kaneko T."/>
            <person name="Sato S."/>
            <person name="Mimuro M."/>
            <person name="Miyashita H."/>
            <person name="Tsuchiya T."/>
            <person name="Sasamoto S."/>
            <person name="Watanabe A."/>
            <person name="Kawashima K."/>
            <person name="Kishida Y."/>
            <person name="Kiyokawa C."/>
            <person name="Kohara M."/>
            <person name="Matsumoto M."/>
            <person name="Matsuno A."/>
            <person name="Nakazaki N."/>
            <person name="Shimpo S."/>
            <person name="Takeuchi C."/>
            <person name="Yamada M."/>
            <person name="Tabata S."/>
        </authorList>
    </citation>
    <scope>NUCLEOTIDE SEQUENCE [LARGE SCALE GENOMIC DNA]</scope>
    <source>
        <strain evidence="4">ATCC 29082 / PCC 7421</strain>
    </source>
</reference>
<dbReference type="HOGENOM" id="CLU_129345_0_0_3"/>
<reference evidence="3 4" key="1">
    <citation type="journal article" date="2003" name="DNA Res.">
        <title>Complete genome structure of Gloeobacter violaceus PCC 7421, a cyanobacterium that lacks thylakoids.</title>
        <authorList>
            <person name="Nakamura Y."/>
            <person name="Kaneko T."/>
            <person name="Sato S."/>
            <person name="Mimuro M."/>
            <person name="Miyashita H."/>
            <person name="Tsuchiya T."/>
            <person name="Sasamoto S."/>
            <person name="Watanabe A."/>
            <person name="Kawashima K."/>
            <person name="Kishida Y."/>
            <person name="Kiyokawa C."/>
            <person name="Kohara M."/>
            <person name="Matsumoto M."/>
            <person name="Matsuno A."/>
            <person name="Nakazaki N."/>
            <person name="Shimpo S."/>
            <person name="Takeuchi C."/>
            <person name="Yamada M."/>
            <person name="Tabata S."/>
        </authorList>
    </citation>
    <scope>NUCLEOTIDE SEQUENCE [LARGE SCALE GENOMIC DNA]</scope>
    <source>
        <strain evidence="4">ATCC 29082 / PCC 7421</strain>
    </source>
</reference>